<feature type="compositionally biased region" description="Low complexity" evidence="1">
    <location>
        <begin position="723"/>
        <end position="746"/>
    </location>
</feature>
<dbReference type="EMBL" id="JACHOP010000001">
    <property type="protein sequence ID" value="MBB5755693.1"/>
    <property type="molecule type" value="Genomic_DNA"/>
</dbReference>
<dbReference type="Pfam" id="PF02120">
    <property type="entry name" value="Flg_hook"/>
    <property type="match status" value="1"/>
</dbReference>
<feature type="region of interest" description="Disordered" evidence="1">
    <location>
        <begin position="1"/>
        <end position="79"/>
    </location>
</feature>
<feature type="compositionally biased region" description="Low complexity" evidence="1">
    <location>
        <begin position="1044"/>
        <end position="1062"/>
    </location>
</feature>
<keyword evidence="3" id="KW-0966">Cell projection</keyword>
<feature type="region of interest" description="Disordered" evidence="1">
    <location>
        <begin position="151"/>
        <end position="782"/>
    </location>
</feature>
<feature type="compositionally biased region" description="Low complexity" evidence="1">
    <location>
        <begin position="39"/>
        <end position="60"/>
    </location>
</feature>
<dbReference type="CDD" id="cd17470">
    <property type="entry name" value="T3SS_Flik_C"/>
    <property type="match status" value="1"/>
</dbReference>
<evidence type="ECO:0000256" key="1">
    <source>
        <dbReference type="SAM" id="MobiDB-lite"/>
    </source>
</evidence>
<feature type="compositionally biased region" description="Low complexity" evidence="1">
    <location>
        <begin position="1007"/>
        <end position="1020"/>
    </location>
</feature>
<comment type="caution">
    <text evidence="3">The sequence shown here is derived from an EMBL/GenBank/DDBJ whole genome shotgun (WGS) entry which is preliminary data.</text>
</comment>
<feature type="compositionally biased region" description="Low complexity" evidence="1">
    <location>
        <begin position="664"/>
        <end position="679"/>
    </location>
</feature>
<dbReference type="InterPro" id="IPR021136">
    <property type="entry name" value="Flagellar_hook_control-like_C"/>
</dbReference>
<keyword evidence="3" id="KW-0969">Cilium</keyword>
<accession>A0A840ZFL3</accession>
<feature type="compositionally biased region" description="Low complexity" evidence="1">
    <location>
        <begin position="341"/>
        <end position="354"/>
    </location>
</feature>
<name>A0A840ZFL3_9HYPH</name>
<organism evidence="3 4">
    <name type="scientific">Methylorubrum rhodinum</name>
    <dbReference type="NCBI Taxonomy" id="29428"/>
    <lineage>
        <taxon>Bacteria</taxon>
        <taxon>Pseudomonadati</taxon>
        <taxon>Pseudomonadota</taxon>
        <taxon>Alphaproteobacteria</taxon>
        <taxon>Hyphomicrobiales</taxon>
        <taxon>Methylobacteriaceae</taxon>
        <taxon>Methylorubrum</taxon>
    </lineage>
</organism>
<proteinExistence type="predicted"/>
<evidence type="ECO:0000313" key="4">
    <source>
        <dbReference type="Proteomes" id="UP000583454"/>
    </source>
</evidence>
<evidence type="ECO:0000313" key="3">
    <source>
        <dbReference type="EMBL" id="MBB5755693.1"/>
    </source>
</evidence>
<keyword evidence="4" id="KW-1185">Reference proteome</keyword>
<feature type="compositionally biased region" description="Low complexity" evidence="1">
    <location>
        <begin position="154"/>
        <end position="186"/>
    </location>
</feature>
<dbReference type="Proteomes" id="UP000583454">
    <property type="component" value="Unassembled WGS sequence"/>
</dbReference>
<reference evidence="3 4" key="1">
    <citation type="submission" date="2020-08" db="EMBL/GenBank/DDBJ databases">
        <title>Genomic Encyclopedia of Type Strains, Phase IV (KMG-IV): sequencing the most valuable type-strain genomes for metagenomic binning, comparative biology and taxonomic classification.</title>
        <authorList>
            <person name="Goeker M."/>
        </authorList>
    </citation>
    <scope>NUCLEOTIDE SEQUENCE [LARGE SCALE GENOMIC DNA]</scope>
    <source>
        <strain evidence="3 4">DSM 2163</strain>
    </source>
</reference>
<feature type="region of interest" description="Disordered" evidence="1">
    <location>
        <begin position="858"/>
        <end position="1062"/>
    </location>
</feature>
<feature type="domain" description="Flagellar hook-length control protein-like C-terminal" evidence="2">
    <location>
        <begin position="1097"/>
        <end position="1164"/>
    </location>
</feature>
<feature type="region of interest" description="Disordered" evidence="1">
    <location>
        <begin position="804"/>
        <end position="840"/>
    </location>
</feature>
<feature type="compositionally biased region" description="Low complexity" evidence="1">
    <location>
        <begin position="275"/>
        <end position="294"/>
    </location>
</feature>
<feature type="compositionally biased region" description="Low complexity" evidence="1">
    <location>
        <begin position="402"/>
        <end position="415"/>
    </location>
</feature>
<evidence type="ECO:0000259" key="2">
    <source>
        <dbReference type="Pfam" id="PF02120"/>
    </source>
</evidence>
<feature type="compositionally biased region" description="Low complexity" evidence="1">
    <location>
        <begin position="860"/>
        <end position="874"/>
    </location>
</feature>
<feature type="compositionally biased region" description="Basic and acidic residues" evidence="1">
    <location>
        <begin position="946"/>
        <end position="956"/>
    </location>
</feature>
<dbReference type="AlphaFoldDB" id="A0A840ZFL3"/>
<sequence length="1231" mass="122896">MMMSLDTLNLLRTKAETGRAPTSDEAGPPAAPGFEAMLEAFEARPAASEPAATAEGAEAASLPTSTEARSSEAGTDRTEASLRDLMALAAPIPAPPPSAAPPSVPPPEATLAAFVQRAAARASAPFAEAPAAAPRIAIVGIETHFAPVRPRAVPGQGEAATTGPATAAPATTRATEPPAPVSVAASKPDDRDIAVPGTVAKSVGQPDGPATRTPIPAEPSIATGRPASETETGPGAAEAGLANPVPPRAITADAQPATAPRMPARADPSTLCGSTRPATPLTPAAARAAVPAAPDGTESPIGPVAAAAAPETMPRPAQAPTTPVGPGDRPILTETAEPKGPARAATEALRAAPASVSPDLRREPLPGSNTDARATAPDRPASVPVGSGNRPIPTESAQPKGAARAATEVLRAAPASVSPDIRHESLPGPNADARQTAPERPASVPVGTADRSIPSETGKPKGTARAATEALNPAPASVSPDIRHEPLPGPNADAREPTPERPASVQVGSGDRPIPTETAEPEGTARAATEAPRAVPASVSPDLRREPLPGPNADARATTAERPVSVPTMSAALDRVEAVPDPAVPPTAVPSARRAVAEASDAVLTPDPAPTPSDAVDVAPIRPVTPPASEVVPMGEPALEPAPASPIEVGAGTRAESATGRDGQPQAATTEAPSAAPPQVRTNATTVRPGPAPAGSGPADTARPSSTLAASDAPIPASPQPAAPNDGIVAASQPAQAAAGAEIAASHPTMPVETIAAKTVPSDTAPPPHDGGPHDVIPHELAPLAPSDAPRAAATAPAVAAARVLQSPLRPTRESASRTAVEPDGAEPAATSEAVVDAPADAVARTDETLARRVFTIDGPQAVPRAAPLAATPATDEVAGTSVAAAPSDFSPSTEADVKKALPASGDAPHRAVASGGAQLPLRPDTGSNAALPASGDAASSTVAADELRTTGRTDSARTPVRNTVMPSDGNGGAPQATMRPDPAVVPARTEAAVAPRDAEHGRVIVPPAEAARIEPAASPDRTQDPTPHAAERPEPAGTPAPETPVLAATAPTAPAGSPLPASPLRQIVDAVSAQFPAAPAAPVRTAVPTEAGPLRILTLQLHPADLGTVLVRMRLQDGRLEMSLRTGREETAERLRREGGALSDLLREAGYAPQSLTIESGGSAAAGTATERGVAQGFSAGTQSGHPGGATPDQQPGRRPSREGHEAAPRAKEQDHDTPSHPRDRGDLYL</sequence>
<keyword evidence="3" id="KW-0282">Flagellum</keyword>
<feature type="compositionally biased region" description="Basic and acidic residues" evidence="1">
    <location>
        <begin position="1201"/>
        <end position="1231"/>
    </location>
</feature>
<dbReference type="InterPro" id="IPR038610">
    <property type="entry name" value="FliK-like_C_sf"/>
</dbReference>
<feature type="region of interest" description="Disordered" evidence="1">
    <location>
        <begin position="1175"/>
        <end position="1231"/>
    </location>
</feature>
<protein>
    <submittedName>
        <fullName evidence="3">Flagellar hook-length control protein FliK</fullName>
    </submittedName>
</protein>
<dbReference type="Gene3D" id="3.30.750.140">
    <property type="match status" value="1"/>
</dbReference>
<gene>
    <name evidence="3" type="ORF">HNR00_000382</name>
</gene>